<comment type="subcellular location">
    <subcellularLocation>
        <location evidence="1">Nucleus</location>
    </subcellularLocation>
</comment>
<keyword evidence="3" id="KW-0677">Repeat</keyword>
<organism evidence="10 11">
    <name type="scientific">Galleria mellonella</name>
    <name type="common">Greater wax moth</name>
    <dbReference type="NCBI Taxonomy" id="7137"/>
    <lineage>
        <taxon>Eukaryota</taxon>
        <taxon>Metazoa</taxon>
        <taxon>Ecdysozoa</taxon>
        <taxon>Arthropoda</taxon>
        <taxon>Hexapoda</taxon>
        <taxon>Insecta</taxon>
        <taxon>Pterygota</taxon>
        <taxon>Neoptera</taxon>
        <taxon>Endopterygota</taxon>
        <taxon>Lepidoptera</taxon>
        <taxon>Glossata</taxon>
        <taxon>Ditrysia</taxon>
        <taxon>Pyraloidea</taxon>
        <taxon>Pyralidae</taxon>
        <taxon>Galleriinae</taxon>
        <taxon>Galleria</taxon>
    </lineage>
</organism>
<evidence type="ECO:0000259" key="9">
    <source>
        <dbReference type="PROSITE" id="PS50157"/>
    </source>
</evidence>
<keyword evidence="2" id="KW-0479">Metal-binding</keyword>
<evidence type="ECO:0000256" key="7">
    <source>
        <dbReference type="ARBA" id="ARBA00023242"/>
    </source>
</evidence>
<evidence type="ECO:0000256" key="6">
    <source>
        <dbReference type="ARBA" id="ARBA00023125"/>
    </source>
</evidence>
<dbReference type="RefSeq" id="XP_052755318.1">
    <property type="nucleotide sequence ID" value="XM_052899358.1"/>
</dbReference>
<dbReference type="Pfam" id="PF00096">
    <property type="entry name" value="zf-C2H2"/>
    <property type="match status" value="2"/>
</dbReference>
<dbReference type="InterPro" id="IPR013087">
    <property type="entry name" value="Znf_C2H2_type"/>
</dbReference>
<dbReference type="InterPro" id="IPR036236">
    <property type="entry name" value="Znf_C2H2_sf"/>
</dbReference>
<protein>
    <submittedName>
        <fullName evidence="11">Zinc finger protein 271-like</fullName>
    </submittedName>
</protein>
<dbReference type="InterPro" id="IPR050331">
    <property type="entry name" value="Zinc_finger"/>
</dbReference>
<dbReference type="PANTHER" id="PTHR16515">
    <property type="entry name" value="PR DOMAIN ZINC FINGER PROTEIN"/>
    <property type="match status" value="1"/>
</dbReference>
<feature type="domain" description="C2H2-type" evidence="9">
    <location>
        <begin position="144"/>
        <end position="171"/>
    </location>
</feature>
<evidence type="ECO:0000256" key="2">
    <source>
        <dbReference type="ARBA" id="ARBA00022723"/>
    </source>
</evidence>
<keyword evidence="6" id="KW-0238">DNA-binding</keyword>
<gene>
    <name evidence="11" type="primary">LOC128201679</name>
</gene>
<dbReference type="SUPFAM" id="SSF57667">
    <property type="entry name" value="beta-beta-alpha zinc fingers"/>
    <property type="match status" value="2"/>
</dbReference>
<dbReference type="PROSITE" id="PS00028">
    <property type="entry name" value="ZINC_FINGER_C2H2_1"/>
    <property type="match status" value="3"/>
</dbReference>
<evidence type="ECO:0000313" key="11">
    <source>
        <dbReference type="RefSeq" id="XP_052755318.1"/>
    </source>
</evidence>
<feature type="domain" description="C2H2-type" evidence="9">
    <location>
        <begin position="207"/>
        <end position="234"/>
    </location>
</feature>
<dbReference type="Gene3D" id="3.30.160.60">
    <property type="entry name" value="Classic Zinc Finger"/>
    <property type="match status" value="3"/>
</dbReference>
<evidence type="ECO:0000256" key="1">
    <source>
        <dbReference type="ARBA" id="ARBA00004123"/>
    </source>
</evidence>
<accession>A0ABM3MVZ9</accession>
<evidence type="ECO:0000256" key="5">
    <source>
        <dbReference type="ARBA" id="ARBA00022833"/>
    </source>
</evidence>
<proteinExistence type="predicted"/>
<keyword evidence="4 8" id="KW-0863">Zinc-finger</keyword>
<dbReference type="Pfam" id="PF13894">
    <property type="entry name" value="zf-C2H2_4"/>
    <property type="match status" value="1"/>
</dbReference>
<dbReference type="PANTHER" id="PTHR16515:SF49">
    <property type="entry name" value="GASTRULA ZINC FINGER PROTEIN XLCGF49.1-LIKE-RELATED"/>
    <property type="match status" value="1"/>
</dbReference>
<keyword evidence="5" id="KW-0862">Zinc</keyword>
<evidence type="ECO:0000256" key="4">
    <source>
        <dbReference type="ARBA" id="ARBA00022771"/>
    </source>
</evidence>
<evidence type="ECO:0000256" key="3">
    <source>
        <dbReference type="ARBA" id="ARBA00022737"/>
    </source>
</evidence>
<reference evidence="11" key="1">
    <citation type="submission" date="2025-08" db="UniProtKB">
        <authorList>
            <consortium name="RefSeq"/>
        </authorList>
    </citation>
    <scope>IDENTIFICATION</scope>
    <source>
        <tissue evidence="11">Whole larvae</tissue>
    </source>
</reference>
<evidence type="ECO:0000313" key="10">
    <source>
        <dbReference type="Proteomes" id="UP001652740"/>
    </source>
</evidence>
<dbReference type="GeneID" id="128201679"/>
<dbReference type="Proteomes" id="UP001652740">
    <property type="component" value="Unplaced"/>
</dbReference>
<evidence type="ECO:0000256" key="8">
    <source>
        <dbReference type="PROSITE-ProRule" id="PRU00042"/>
    </source>
</evidence>
<keyword evidence="7" id="KW-0539">Nucleus</keyword>
<name>A0ABM3MVZ9_GALME</name>
<feature type="domain" description="C2H2-type" evidence="9">
    <location>
        <begin position="179"/>
        <end position="206"/>
    </location>
</feature>
<sequence>MATSNKQGENLHVSHNTKQQMILQHKKRPDCCTVMNTTQELLIEQDDFQHGIDGAEVVNTVTEELEANQIICCDEARDSLKSYEDNEIKSESVIGPTVAQGVTIFGTTEHSKPGSERVLNNEDKEHNVFKSEHQKRRISCDKVHSCEVCSKTFESYNTLKYHMTVHTEQEIYSSNEKPYSCDICNKSFSQKAHLTRHYLIHTGKKPYSCDVCSKRFNQKSNLTQHLLIHSGHKPHSCDVCSKVLTKKQI</sequence>
<keyword evidence="10" id="KW-1185">Reference proteome</keyword>
<dbReference type="SMART" id="SM00355">
    <property type="entry name" value="ZnF_C2H2"/>
    <property type="match status" value="3"/>
</dbReference>
<dbReference type="PROSITE" id="PS50157">
    <property type="entry name" value="ZINC_FINGER_C2H2_2"/>
    <property type="match status" value="3"/>
</dbReference>